<dbReference type="EMBL" id="JBHSGS010000061">
    <property type="protein sequence ID" value="MFC4720236.1"/>
    <property type="molecule type" value="Genomic_DNA"/>
</dbReference>
<protein>
    <submittedName>
        <fullName evidence="1">P-II family nitrogen regulator</fullName>
    </submittedName>
</protein>
<name>A0ABV9MYL8_9ENTE</name>
<dbReference type="InterPro" id="IPR015867">
    <property type="entry name" value="N-reg_PII/ATP_PRibTrfase_C"/>
</dbReference>
<reference evidence="2" key="1">
    <citation type="journal article" date="2019" name="Int. J. Syst. Evol. Microbiol.">
        <title>The Global Catalogue of Microorganisms (GCM) 10K type strain sequencing project: providing services to taxonomists for standard genome sequencing and annotation.</title>
        <authorList>
            <consortium name="The Broad Institute Genomics Platform"/>
            <consortium name="The Broad Institute Genome Sequencing Center for Infectious Disease"/>
            <person name="Wu L."/>
            <person name="Ma J."/>
        </authorList>
    </citation>
    <scope>NUCLEOTIDE SEQUENCE [LARGE SCALE GENOMIC DNA]</scope>
    <source>
        <strain evidence="2">CGMCC 1.19032</strain>
    </source>
</reference>
<comment type="caution">
    <text evidence="1">The sequence shown here is derived from an EMBL/GenBank/DDBJ whole genome shotgun (WGS) entry which is preliminary data.</text>
</comment>
<dbReference type="RefSeq" id="WP_204653015.1">
    <property type="nucleotide sequence ID" value="NZ_JAFBFD010000004.1"/>
</dbReference>
<dbReference type="Pfam" id="PF00543">
    <property type="entry name" value="P-II"/>
    <property type="match status" value="1"/>
</dbReference>
<keyword evidence="2" id="KW-1185">Reference proteome</keyword>
<dbReference type="Proteomes" id="UP001595969">
    <property type="component" value="Unassembled WGS sequence"/>
</dbReference>
<dbReference type="Gene3D" id="3.30.70.120">
    <property type="match status" value="1"/>
</dbReference>
<proteinExistence type="predicted"/>
<dbReference type="InterPro" id="IPR002187">
    <property type="entry name" value="N-reg_PII"/>
</dbReference>
<organism evidence="1 2">
    <name type="scientific">Enterococcus lemanii</name>
    <dbReference type="NCBI Taxonomy" id="1159752"/>
    <lineage>
        <taxon>Bacteria</taxon>
        <taxon>Bacillati</taxon>
        <taxon>Bacillota</taxon>
        <taxon>Bacilli</taxon>
        <taxon>Lactobacillales</taxon>
        <taxon>Enterococcaceae</taxon>
        <taxon>Enterococcus</taxon>
    </lineage>
</organism>
<dbReference type="PROSITE" id="PS51343">
    <property type="entry name" value="PII_GLNB_DOM"/>
    <property type="match status" value="1"/>
</dbReference>
<evidence type="ECO:0000313" key="1">
    <source>
        <dbReference type="EMBL" id="MFC4720236.1"/>
    </source>
</evidence>
<dbReference type="InterPro" id="IPR011322">
    <property type="entry name" value="N-reg_PII-like_a/b"/>
</dbReference>
<sequence>MSHEAIFIIVNKEKLDAVLEAAEKAGSTGGTIIHGRGVGSAVKSKLFDLPIEPEKEIILILSEEEKTAAIVEAVDQEMNAEKDFSGVVFVMPVNETRGLFTK</sequence>
<dbReference type="SUPFAM" id="SSF54913">
    <property type="entry name" value="GlnB-like"/>
    <property type="match status" value="1"/>
</dbReference>
<accession>A0ABV9MYL8</accession>
<evidence type="ECO:0000313" key="2">
    <source>
        <dbReference type="Proteomes" id="UP001595969"/>
    </source>
</evidence>
<dbReference type="SMART" id="SM00938">
    <property type="entry name" value="P-II"/>
    <property type="match status" value="1"/>
</dbReference>
<gene>
    <name evidence="1" type="ORF">ACFO5I_10930</name>
</gene>